<gene>
    <name evidence="2" type="ORF">HK103_001897</name>
</gene>
<name>A0AAD5Y505_9FUNG</name>
<protein>
    <submittedName>
        <fullName evidence="2">Uncharacterized protein</fullName>
    </submittedName>
</protein>
<sequence length="519" mass="58374">MLFLLFASASADQLLEGAFFAKDCVGPPDTIYVFQTVNTYNYISWSPDLNETWPPYFKFHSFEASAGDTGLVDVPISGQSCIVTTDYSLSKPYWSGYSLFYDGNYGLDAIPKVADGTNYCYLISNNFNTTTNLNGYLAAYFRPNDNICYDGSYKCFNNGTFQYFAQPDCGGIAETILLPNTQSPVLSPNLGNISVQFYQIQGATVYFSWLLAIPVETLVPKFDIAMDYVALFAYIFSLIIAIYVLYYSISLAQRARKILVSQIITIISAVFWLLNFVLSITFWTLSVTDFHIIAWLSEWVSISMGIASFCSCYLTSFLVSEVLFHYHKEWLRIVNPIVLAIVHFGFFGGAYFNYFVDIGGYPLAFINPILEWDKYIIYWTVFMYVFNSVTPILVAIKILVLSTDGRSFKNLNTIDPYLKYYILGQFLAFALYAIIFYIKKYSALLYSDFVVLDIGAISEFTYSVHSFLTAQIYLIIVKSSRHASSAGTHLSTGGERIPSSQVAAGELKHGGRTATKTLS</sequence>
<dbReference type="Proteomes" id="UP001210925">
    <property type="component" value="Unassembled WGS sequence"/>
</dbReference>
<feature type="transmembrane region" description="Helical" evidence="1">
    <location>
        <begin position="336"/>
        <end position="356"/>
    </location>
</feature>
<evidence type="ECO:0000313" key="3">
    <source>
        <dbReference type="Proteomes" id="UP001210925"/>
    </source>
</evidence>
<feature type="transmembrane region" description="Helical" evidence="1">
    <location>
        <begin position="302"/>
        <end position="324"/>
    </location>
</feature>
<comment type="caution">
    <text evidence="2">The sequence shown here is derived from an EMBL/GenBank/DDBJ whole genome shotgun (WGS) entry which is preliminary data.</text>
</comment>
<feature type="transmembrane region" description="Helical" evidence="1">
    <location>
        <begin position="258"/>
        <end position="282"/>
    </location>
</feature>
<feature type="transmembrane region" description="Helical" evidence="1">
    <location>
        <begin position="450"/>
        <end position="476"/>
    </location>
</feature>
<reference evidence="2" key="1">
    <citation type="submission" date="2020-05" db="EMBL/GenBank/DDBJ databases">
        <title>Phylogenomic resolution of chytrid fungi.</title>
        <authorList>
            <person name="Stajich J.E."/>
            <person name="Amses K."/>
            <person name="Simmons R."/>
            <person name="Seto K."/>
            <person name="Myers J."/>
            <person name="Bonds A."/>
            <person name="Quandt C.A."/>
            <person name="Barry K."/>
            <person name="Liu P."/>
            <person name="Grigoriev I."/>
            <person name="Longcore J.E."/>
            <person name="James T.Y."/>
        </authorList>
    </citation>
    <scope>NUCLEOTIDE SEQUENCE</scope>
    <source>
        <strain evidence="2">PLAUS21</strain>
    </source>
</reference>
<keyword evidence="1" id="KW-1133">Transmembrane helix</keyword>
<proteinExistence type="predicted"/>
<keyword evidence="1" id="KW-0812">Transmembrane</keyword>
<keyword evidence="3" id="KW-1185">Reference proteome</keyword>
<feature type="transmembrane region" description="Helical" evidence="1">
    <location>
        <begin position="420"/>
        <end position="438"/>
    </location>
</feature>
<accession>A0AAD5Y505</accession>
<evidence type="ECO:0000256" key="1">
    <source>
        <dbReference type="SAM" id="Phobius"/>
    </source>
</evidence>
<dbReference type="EMBL" id="JADGKB010000159">
    <property type="protein sequence ID" value="KAJ3251984.1"/>
    <property type="molecule type" value="Genomic_DNA"/>
</dbReference>
<organism evidence="2 3">
    <name type="scientific">Boothiomyces macroporosus</name>
    <dbReference type="NCBI Taxonomy" id="261099"/>
    <lineage>
        <taxon>Eukaryota</taxon>
        <taxon>Fungi</taxon>
        <taxon>Fungi incertae sedis</taxon>
        <taxon>Chytridiomycota</taxon>
        <taxon>Chytridiomycota incertae sedis</taxon>
        <taxon>Chytridiomycetes</taxon>
        <taxon>Rhizophydiales</taxon>
        <taxon>Terramycetaceae</taxon>
        <taxon>Boothiomyces</taxon>
    </lineage>
</organism>
<dbReference type="AlphaFoldDB" id="A0AAD5Y505"/>
<feature type="transmembrane region" description="Helical" evidence="1">
    <location>
        <begin position="376"/>
        <end position="400"/>
    </location>
</feature>
<feature type="transmembrane region" description="Helical" evidence="1">
    <location>
        <begin position="228"/>
        <end position="246"/>
    </location>
</feature>
<evidence type="ECO:0000313" key="2">
    <source>
        <dbReference type="EMBL" id="KAJ3251984.1"/>
    </source>
</evidence>
<keyword evidence="1" id="KW-0472">Membrane</keyword>